<accession>A0A2V4NGG9</accession>
<gene>
    <name evidence="2" type="ORF">DI396_03705</name>
</gene>
<evidence type="ECO:0000256" key="1">
    <source>
        <dbReference type="SAM" id="Phobius"/>
    </source>
</evidence>
<keyword evidence="1" id="KW-0472">Membrane</keyword>
<dbReference type="RefSeq" id="WP_110794736.1">
    <property type="nucleotide sequence ID" value="NZ_KZ826481.1"/>
</dbReference>
<dbReference type="Proteomes" id="UP000248012">
    <property type="component" value="Unassembled WGS sequence"/>
</dbReference>
<protein>
    <submittedName>
        <fullName evidence="2">Uncharacterized protein</fullName>
    </submittedName>
</protein>
<keyword evidence="3" id="KW-1185">Reference proteome</keyword>
<keyword evidence="1" id="KW-1133">Transmembrane helix</keyword>
<dbReference type="OrthoDB" id="7874312at2"/>
<dbReference type="EMBL" id="QFVT01000002">
    <property type="protein sequence ID" value="PYC49160.1"/>
    <property type="molecule type" value="Genomic_DNA"/>
</dbReference>
<proteinExistence type="predicted"/>
<keyword evidence="1" id="KW-0812">Transmembrane</keyword>
<evidence type="ECO:0000313" key="2">
    <source>
        <dbReference type="EMBL" id="PYC49160.1"/>
    </source>
</evidence>
<comment type="caution">
    <text evidence="2">The sequence shown here is derived from an EMBL/GenBank/DDBJ whole genome shotgun (WGS) entry which is preliminary data.</text>
</comment>
<feature type="transmembrane region" description="Helical" evidence="1">
    <location>
        <begin position="95"/>
        <end position="117"/>
    </location>
</feature>
<name>A0A2V4NGG9_9RHOB</name>
<reference evidence="2 3" key="1">
    <citation type="submission" date="2018-05" db="EMBL/GenBank/DDBJ databases">
        <title>Oceanovita maritima gen. nov., sp. nov., a marine bacterium in the family Rhodobacteraceae isolated from surface seawater of Lundu port Xiamen, China.</title>
        <authorList>
            <person name="Hetharua B.H."/>
            <person name="Min D."/>
            <person name="Liao H."/>
            <person name="Tian Y."/>
        </authorList>
    </citation>
    <scope>NUCLEOTIDE SEQUENCE [LARGE SCALE GENOMIC DNA]</scope>
    <source>
        <strain evidence="2 3">FSX-11</strain>
    </source>
</reference>
<dbReference type="AlphaFoldDB" id="A0A2V4NGG9"/>
<sequence>MDDMQLEDGFGRIYTAMEAQMNIRAQPLDRAITKAGRRLPGPARKAGQRLAAIEPLCAHPKLRRQIDTARAQKDMAVLLRALEGYDRRARRIHALLGWATANMVNLFVMFAILIALLRWRGVL</sequence>
<evidence type="ECO:0000313" key="3">
    <source>
        <dbReference type="Proteomes" id="UP000248012"/>
    </source>
</evidence>
<organism evidence="2 3">
    <name type="scientific">Litorivita pollutaquae</name>
    <dbReference type="NCBI Taxonomy" id="2200892"/>
    <lineage>
        <taxon>Bacteria</taxon>
        <taxon>Pseudomonadati</taxon>
        <taxon>Pseudomonadota</taxon>
        <taxon>Alphaproteobacteria</taxon>
        <taxon>Rhodobacterales</taxon>
        <taxon>Paracoccaceae</taxon>
        <taxon>Litorivita</taxon>
    </lineage>
</organism>